<dbReference type="KEGG" id="dko:I596_3097"/>
<dbReference type="AlphaFoldDB" id="A0A160DWR4"/>
<keyword evidence="2" id="KW-1185">Reference proteome</keyword>
<dbReference type="Proteomes" id="UP000076830">
    <property type="component" value="Chromosome"/>
</dbReference>
<evidence type="ECO:0000313" key="1">
    <source>
        <dbReference type="EMBL" id="ANB19089.1"/>
    </source>
</evidence>
<protein>
    <submittedName>
        <fullName evidence="1">Uncharacterized protein</fullName>
    </submittedName>
</protein>
<dbReference type="EMBL" id="CP015249">
    <property type="protein sequence ID" value="ANB19089.1"/>
    <property type="molecule type" value="Genomic_DNA"/>
</dbReference>
<organism evidence="1 2">
    <name type="scientific">Dokdonella koreensis DS-123</name>
    <dbReference type="NCBI Taxonomy" id="1300342"/>
    <lineage>
        <taxon>Bacteria</taxon>
        <taxon>Pseudomonadati</taxon>
        <taxon>Pseudomonadota</taxon>
        <taxon>Gammaproteobacteria</taxon>
        <taxon>Lysobacterales</taxon>
        <taxon>Rhodanobacteraceae</taxon>
        <taxon>Dokdonella</taxon>
    </lineage>
</organism>
<proteinExistence type="predicted"/>
<accession>A0A160DWR4</accession>
<gene>
    <name evidence="1" type="ORF">I596_3097</name>
</gene>
<reference evidence="1 2" key="1">
    <citation type="submission" date="2016-04" db="EMBL/GenBank/DDBJ databases">
        <title>Complete genome sequence of Dokdonella koreensis DS-123T.</title>
        <authorList>
            <person name="Kim J.F."/>
            <person name="Lee H."/>
            <person name="Kwak M.-J."/>
        </authorList>
    </citation>
    <scope>NUCLEOTIDE SEQUENCE [LARGE SCALE GENOMIC DNA]</scope>
    <source>
        <strain evidence="1 2">DS-123</strain>
    </source>
</reference>
<name>A0A160DWR4_9GAMM</name>
<evidence type="ECO:0000313" key="2">
    <source>
        <dbReference type="Proteomes" id="UP000076830"/>
    </source>
</evidence>
<sequence length="45" mass="4627">MLCSRSRPGTPAWDGLCRRSALARGAVAGARPGGGALIPDPWHGQ</sequence>